<dbReference type="GO" id="GO:0003729">
    <property type="term" value="F:mRNA binding"/>
    <property type="evidence" value="ECO:0007669"/>
    <property type="project" value="TreeGrafter"/>
</dbReference>
<evidence type="ECO:0000313" key="4">
    <source>
        <dbReference type="EMBL" id="GJN03209.1"/>
    </source>
</evidence>
<dbReference type="Gene3D" id="3.10.450.50">
    <property type="match status" value="1"/>
</dbReference>
<dbReference type="PANTHER" id="PTHR10693">
    <property type="entry name" value="RAS GTPASE-ACTIVATING PROTEIN-BINDING PROTEIN"/>
    <property type="match status" value="1"/>
</dbReference>
<name>A0AAV5CX62_ELECO</name>
<comment type="caution">
    <text evidence="4">The sequence shown here is derived from an EMBL/GenBank/DDBJ whole genome shotgun (WGS) entry which is preliminary data.</text>
</comment>
<dbReference type="InterPro" id="IPR032710">
    <property type="entry name" value="NTF2-like_dom_sf"/>
</dbReference>
<gene>
    <name evidence="4" type="primary">ga20626</name>
    <name evidence="4" type="ORF">PR202_ga20626</name>
</gene>
<feature type="domain" description="NTF2" evidence="3">
    <location>
        <begin position="23"/>
        <end position="57"/>
    </location>
</feature>
<dbReference type="AlphaFoldDB" id="A0AAV5CX62"/>
<evidence type="ECO:0000313" key="5">
    <source>
        <dbReference type="Proteomes" id="UP001054889"/>
    </source>
</evidence>
<accession>A0AAV5CX62</accession>
<keyword evidence="1" id="KW-0694">RNA-binding</keyword>
<dbReference type="EMBL" id="BQKI01000009">
    <property type="protein sequence ID" value="GJN03209.1"/>
    <property type="molecule type" value="Genomic_DNA"/>
</dbReference>
<proteinExistence type="predicted"/>
<dbReference type="Pfam" id="PF02136">
    <property type="entry name" value="NTF2"/>
    <property type="match status" value="1"/>
</dbReference>
<dbReference type="SUPFAM" id="SSF54427">
    <property type="entry name" value="NTF2-like"/>
    <property type="match status" value="1"/>
</dbReference>
<evidence type="ECO:0000256" key="2">
    <source>
        <dbReference type="SAM" id="MobiDB-lite"/>
    </source>
</evidence>
<organism evidence="4 5">
    <name type="scientific">Eleusine coracana subsp. coracana</name>
    <dbReference type="NCBI Taxonomy" id="191504"/>
    <lineage>
        <taxon>Eukaryota</taxon>
        <taxon>Viridiplantae</taxon>
        <taxon>Streptophyta</taxon>
        <taxon>Embryophyta</taxon>
        <taxon>Tracheophyta</taxon>
        <taxon>Spermatophyta</taxon>
        <taxon>Magnoliopsida</taxon>
        <taxon>Liliopsida</taxon>
        <taxon>Poales</taxon>
        <taxon>Poaceae</taxon>
        <taxon>PACMAD clade</taxon>
        <taxon>Chloridoideae</taxon>
        <taxon>Cynodonteae</taxon>
        <taxon>Eleusininae</taxon>
        <taxon>Eleusine</taxon>
    </lineage>
</organism>
<dbReference type="InterPro" id="IPR018222">
    <property type="entry name" value="Nuclear_transport_factor_2_euk"/>
</dbReference>
<dbReference type="PROSITE" id="PS50177">
    <property type="entry name" value="NTF2_DOMAIN"/>
    <property type="match status" value="1"/>
</dbReference>
<evidence type="ECO:0000259" key="3">
    <source>
        <dbReference type="PROSITE" id="PS50177"/>
    </source>
</evidence>
<dbReference type="PANTHER" id="PTHR10693:SF20">
    <property type="entry name" value="AT27578P"/>
    <property type="match status" value="1"/>
</dbReference>
<dbReference type="GO" id="GO:1990904">
    <property type="term" value="C:ribonucleoprotein complex"/>
    <property type="evidence" value="ECO:0007669"/>
    <property type="project" value="TreeGrafter"/>
</dbReference>
<dbReference type="InterPro" id="IPR039539">
    <property type="entry name" value="Ras_GTPase_bind_prot"/>
</dbReference>
<reference evidence="4" key="1">
    <citation type="journal article" date="2018" name="DNA Res.">
        <title>Multiple hybrid de novo genome assembly of finger millet, an orphan allotetraploid crop.</title>
        <authorList>
            <person name="Hatakeyama M."/>
            <person name="Aluri S."/>
            <person name="Balachadran M.T."/>
            <person name="Sivarajan S.R."/>
            <person name="Patrignani A."/>
            <person name="Gruter S."/>
            <person name="Poveda L."/>
            <person name="Shimizu-Inatsugi R."/>
            <person name="Baeten J."/>
            <person name="Francoijs K.J."/>
            <person name="Nataraja K.N."/>
            <person name="Reddy Y.A.N."/>
            <person name="Phadnis S."/>
            <person name="Ravikumar R.L."/>
            <person name="Schlapbach R."/>
            <person name="Sreeman S.M."/>
            <person name="Shimizu K.K."/>
        </authorList>
    </citation>
    <scope>NUCLEOTIDE SEQUENCE</scope>
</reference>
<evidence type="ECO:0000256" key="1">
    <source>
        <dbReference type="ARBA" id="ARBA00022884"/>
    </source>
</evidence>
<dbReference type="GO" id="GO:0005829">
    <property type="term" value="C:cytosol"/>
    <property type="evidence" value="ECO:0007669"/>
    <property type="project" value="TreeGrafter"/>
</dbReference>
<feature type="region of interest" description="Disordered" evidence="2">
    <location>
        <begin position="73"/>
        <end position="102"/>
    </location>
</feature>
<reference evidence="4" key="2">
    <citation type="submission" date="2021-12" db="EMBL/GenBank/DDBJ databases">
        <title>Resequencing data analysis of finger millet.</title>
        <authorList>
            <person name="Hatakeyama M."/>
            <person name="Aluri S."/>
            <person name="Balachadran M.T."/>
            <person name="Sivarajan S.R."/>
            <person name="Poveda L."/>
            <person name="Shimizu-Inatsugi R."/>
            <person name="Schlapbach R."/>
            <person name="Sreeman S.M."/>
            <person name="Shimizu K.K."/>
        </authorList>
    </citation>
    <scope>NUCLEOTIDE SEQUENCE</scope>
</reference>
<dbReference type="InterPro" id="IPR002075">
    <property type="entry name" value="NTF2_dom"/>
</dbReference>
<keyword evidence="5" id="KW-1185">Reference proteome</keyword>
<dbReference type="Proteomes" id="UP001054889">
    <property type="component" value="Unassembled WGS sequence"/>
</dbReference>
<sequence length="102" mass="10694">MASPPPPPAAAAAGAPPPPAQVVGNAFVHQYYNILHQSPSPELVYRFYQDASRLGRPAKPGADMDVVTTMEVKPASPPLSPLSLSRSPPPRQAQIWASAGSI</sequence>
<protein>
    <recommendedName>
        <fullName evidence="3">NTF2 domain-containing protein</fullName>
    </recommendedName>
</protein>